<evidence type="ECO:0000256" key="4">
    <source>
        <dbReference type="ARBA" id="ARBA00022692"/>
    </source>
</evidence>
<evidence type="ECO:0000256" key="6">
    <source>
        <dbReference type="ARBA" id="ARBA00023136"/>
    </source>
</evidence>
<dbReference type="GO" id="GO:0005886">
    <property type="term" value="C:plasma membrane"/>
    <property type="evidence" value="ECO:0007669"/>
    <property type="project" value="TreeGrafter"/>
</dbReference>
<evidence type="ECO:0000256" key="7">
    <source>
        <dbReference type="RuleBase" id="RU362091"/>
    </source>
</evidence>
<feature type="transmembrane region" description="Helical" evidence="8">
    <location>
        <begin position="224"/>
        <end position="243"/>
    </location>
</feature>
<evidence type="ECO:0000256" key="5">
    <source>
        <dbReference type="ARBA" id="ARBA00022989"/>
    </source>
</evidence>
<feature type="transmembrane region" description="Helical" evidence="8">
    <location>
        <begin position="6"/>
        <end position="28"/>
    </location>
</feature>
<name>A0AA37NME9_9FIRM</name>
<comment type="similarity">
    <text evidence="2 7">Belongs to the sodium:solute symporter (SSF) (TC 2.A.21) family.</text>
</comment>
<dbReference type="Gene3D" id="1.20.1730.10">
    <property type="entry name" value="Sodium/glucose cotransporter"/>
    <property type="match status" value="1"/>
</dbReference>
<evidence type="ECO:0000256" key="3">
    <source>
        <dbReference type="ARBA" id="ARBA00022448"/>
    </source>
</evidence>
<dbReference type="PANTHER" id="PTHR48086:SF7">
    <property type="entry name" value="SODIUM-SOLUTE SYMPORTER-RELATED"/>
    <property type="match status" value="1"/>
</dbReference>
<dbReference type="RefSeq" id="WP_148509678.1">
    <property type="nucleotide sequence ID" value="NZ_BQNJ01000002.1"/>
</dbReference>
<keyword evidence="3" id="KW-0813">Transport</keyword>
<feature type="transmembrane region" description="Helical" evidence="8">
    <location>
        <begin position="74"/>
        <end position="94"/>
    </location>
</feature>
<dbReference type="PROSITE" id="PS50283">
    <property type="entry name" value="NA_SOLUT_SYMP_3"/>
    <property type="match status" value="1"/>
</dbReference>
<feature type="transmembrane region" description="Helical" evidence="8">
    <location>
        <begin position="411"/>
        <end position="428"/>
    </location>
</feature>
<dbReference type="AlphaFoldDB" id="A0AA37NME9"/>
<keyword evidence="4 8" id="KW-0812">Transmembrane</keyword>
<feature type="transmembrane region" description="Helical" evidence="8">
    <location>
        <begin position="264"/>
        <end position="289"/>
    </location>
</feature>
<organism evidence="9 10">
    <name type="scientific">Hungatella hathewayi</name>
    <dbReference type="NCBI Taxonomy" id="154046"/>
    <lineage>
        <taxon>Bacteria</taxon>
        <taxon>Bacillati</taxon>
        <taxon>Bacillota</taxon>
        <taxon>Clostridia</taxon>
        <taxon>Lachnospirales</taxon>
        <taxon>Lachnospiraceae</taxon>
        <taxon>Hungatella</taxon>
    </lineage>
</organism>
<keyword evidence="6 8" id="KW-0472">Membrane</keyword>
<dbReference type="InterPro" id="IPR038377">
    <property type="entry name" value="Na/Glc_symporter_sf"/>
</dbReference>
<evidence type="ECO:0000256" key="8">
    <source>
        <dbReference type="SAM" id="Phobius"/>
    </source>
</evidence>
<proteinExistence type="inferred from homology"/>
<feature type="transmembrane region" description="Helical" evidence="8">
    <location>
        <begin position="186"/>
        <end position="204"/>
    </location>
</feature>
<evidence type="ECO:0000313" key="10">
    <source>
        <dbReference type="Proteomes" id="UP001055091"/>
    </source>
</evidence>
<evidence type="ECO:0000256" key="2">
    <source>
        <dbReference type="ARBA" id="ARBA00006434"/>
    </source>
</evidence>
<dbReference type="EMBL" id="BQNJ01000002">
    <property type="protein sequence ID" value="GKH03322.1"/>
    <property type="molecule type" value="Genomic_DNA"/>
</dbReference>
<feature type="transmembrane region" description="Helical" evidence="8">
    <location>
        <begin position="148"/>
        <end position="174"/>
    </location>
</feature>
<evidence type="ECO:0000256" key="1">
    <source>
        <dbReference type="ARBA" id="ARBA00004141"/>
    </source>
</evidence>
<accession>A0AA37NME9</accession>
<sequence length="470" mass="49448">MFTSGLGPVDIAVLILYIAAIISIGFIVSRRVKTVKDFTSAGQSLSPLVMIASCLATFFGAFAGSGAMEMIGQFGLTTLTILLGANVGWFVMALMAGKMRKSGALTYPAYIRRLFGAKAQAASSMISVVYLMGQIAGQFVACGTMAHLLGLCSFQTGIVAGGIIMILLSVSGGLSSVTITDSIQQIFITIMCVIVVPILAFSNAGGLKAVAAATDPVKMSLFQGAPSGYVIGTFLSLVLAYSCEPSFAQRIFAAKDEKSVVKETMFACLLGFLFTVPMWGAALTMPILFPGESSLVFLPLVMKAFLPPVLRGLGIAAFISLLLTTGNALLVSETSVISNDILPRIWPDADERQGLLISRGVVVALGGLAVILGLYFQSVCAVMLLFVGMYGASIFPPVLLSVVFPKRELRSETVALCMGITAVLTLTLDLIPAFPAEAIFIGVPVHLILLLGLSKAESWRIEPAGEEVQV</sequence>
<comment type="caution">
    <text evidence="9">The sequence shown here is derived from an EMBL/GenBank/DDBJ whole genome shotgun (WGS) entry which is preliminary data.</text>
</comment>
<comment type="subcellular location">
    <subcellularLocation>
        <location evidence="1">Membrane</location>
        <topology evidence="1">Multi-pass membrane protein</topology>
    </subcellularLocation>
</comment>
<protein>
    <submittedName>
        <fullName evidence="9">Sodium:solute symporter</fullName>
    </submittedName>
</protein>
<evidence type="ECO:0000313" key="9">
    <source>
        <dbReference type="EMBL" id="GKH03322.1"/>
    </source>
</evidence>
<reference evidence="9" key="1">
    <citation type="submission" date="2022-01" db="EMBL/GenBank/DDBJ databases">
        <title>Novel bile acid biosynthetic pathways are enriched in the microbiome of centenarians.</title>
        <authorList>
            <person name="Sato Y."/>
            <person name="Atarashi K."/>
            <person name="Plichta R.D."/>
            <person name="Arai Y."/>
            <person name="Sasajima S."/>
            <person name="Kearney M.S."/>
            <person name="Suda W."/>
            <person name="Takeshita K."/>
            <person name="Sasaki T."/>
            <person name="Okamoto S."/>
            <person name="Skelly N.A."/>
            <person name="Okamura Y."/>
            <person name="Vlamakis H."/>
            <person name="Li Y."/>
            <person name="Tanoue T."/>
            <person name="Takei H."/>
            <person name="Nittono H."/>
            <person name="Narushima S."/>
            <person name="Irie J."/>
            <person name="Itoh H."/>
            <person name="Moriya K."/>
            <person name="Sugiura Y."/>
            <person name="Suematsu M."/>
            <person name="Moritoki N."/>
            <person name="Shibata S."/>
            <person name="Littman R.D."/>
            <person name="Fischbach A.M."/>
            <person name="Uwamino Y."/>
            <person name="Inoue T."/>
            <person name="Honda A."/>
            <person name="Hattori M."/>
            <person name="Murai T."/>
            <person name="Xavier J.R."/>
            <person name="Hirose N."/>
            <person name="Honda K."/>
        </authorList>
    </citation>
    <scope>NUCLEOTIDE SEQUENCE</scope>
    <source>
        <strain evidence="9">CE91-St55</strain>
    </source>
</reference>
<feature type="transmembrane region" description="Helical" evidence="8">
    <location>
        <begin position="382"/>
        <end position="404"/>
    </location>
</feature>
<dbReference type="InterPro" id="IPR050277">
    <property type="entry name" value="Sodium:Solute_Symporter"/>
</dbReference>
<dbReference type="CDD" id="cd10322">
    <property type="entry name" value="SLC5sbd"/>
    <property type="match status" value="1"/>
</dbReference>
<dbReference type="GO" id="GO:0022857">
    <property type="term" value="F:transmembrane transporter activity"/>
    <property type="evidence" value="ECO:0007669"/>
    <property type="project" value="InterPro"/>
</dbReference>
<feature type="transmembrane region" description="Helical" evidence="8">
    <location>
        <begin position="48"/>
        <end position="68"/>
    </location>
</feature>
<feature type="transmembrane region" description="Helical" evidence="8">
    <location>
        <begin position="115"/>
        <end position="136"/>
    </location>
</feature>
<dbReference type="InterPro" id="IPR001734">
    <property type="entry name" value="Na/solute_symporter"/>
</dbReference>
<gene>
    <name evidence="9" type="ORF">CE91St55_53030</name>
</gene>
<keyword evidence="5 8" id="KW-1133">Transmembrane helix</keyword>
<dbReference type="Pfam" id="PF00474">
    <property type="entry name" value="SSF"/>
    <property type="match status" value="1"/>
</dbReference>
<feature type="transmembrane region" description="Helical" evidence="8">
    <location>
        <begin position="353"/>
        <end position="376"/>
    </location>
</feature>
<dbReference type="Proteomes" id="UP001055091">
    <property type="component" value="Unassembled WGS sequence"/>
</dbReference>
<feature type="transmembrane region" description="Helical" evidence="8">
    <location>
        <begin position="434"/>
        <end position="453"/>
    </location>
</feature>
<dbReference type="PANTHER" id="PTHR48086">
    <property type="entry name" value="SODIUM/PROLINE SYMPORTER-RELATED"/>
    <property type="match status" value="1"/>
</dbReference>
<feature type="transmembrane region" description="Helical" evidence="8">
    <location>
        <begin position="309"/>
        <end position="332"/>
    </location>
</feature>